<dbReference type="InterPro" id="IPR050823">
    <property type="entry name" value="Plant_Ser_Thr_Prot_Kinase"/>
</dbReference>
<accession>R7W8H3</accession>
<dbReference type="SUPFAM" id="SSF56112">
    <property type="entry name" value="Protein kinase-like (PK-like)"/>
    <property type="match status" value="1"/>
</dbReference>
<reference evidence="1" key="1">
    <citation type="submission" date="2015-06" db="UniProtKB">
        <authorList>
            <consortium name="EnsemblPlants"/>
        </authorList>
    </citation>
    <scope>IDENTIFICATION</scope>
</reference>
<proteinExistence type="predicted"/>
<dbReference type="EnsemblPlants" id="EMT18312">
    <property type="protein sequence ID" value="EMT18312"/>
    <property type="gene ID" value="F775_15322"/>
</dbReference>
<sequence>MYSFGVVLLEILTGRRRLDRNRPSGEQDLVEWARPPLRSKRQISHSLDARLGGQYSLSGAQKAAALALKCLSGYLSVRPSMEQMVAALEQLQDTKETAVSDQGKASGGGTCRVVRKFGGSRQQQP</sequence>
<name>R7W8H3_AEGTA</name>
<dbReference type="InterPro" id="IPR011009">
    <property type="entry name" value="Kinase-like_dom_sf"/>
</dbReference>
<evidence type="ECO:0000313" key="1">
    <source>
        <dbReference type="EnsemblPlants" id="EMT18312"/>
    </source>
</evidence>
<dbReference type="PANTHER" id="PTHR45621">
    <property type="entry name" value="OS01G0588500 PROTEIN-RELATED"/>
    <property type="match status" value="1"/>
</dbReference>
<evidence type="ECO:0008006" key="2">
    <source>
        <dbReference type="Google" id="ProtNLM"/>
    </source>
</evidence>
<dbReference type="Gene3D" id="1.10.510.10">
    <property type="entry name" value="Transferase(Phosphotransferase) domain 1"/>
    <property type="match status" value="1"/>
</dbReference>
<dbReference type="AlphaFoldDB" id="R7W8H3"/>
<protein>
    <recommendedName>
        <fullName evidence="2">Protein kinase domain-containing protein</fullName>
    </recommendedName>
</protein>
<organism evidence="1">
    <name type="scientific">Aegilops tauschii</name>
    <name type="common">Tausch's goatgrass</name>
    <name type="synonym">Aegilops squarrosa</name>
    <dbReference type="NCBI Taxonomy" id="37682"/>
    <lineage>
        <taxon>Eukaryota</taxon>
        <taxon>Viridiplantae</taxon>
        <taxon>Streptophyta</taxon>
        <taxon>Embryophyta</taxon>
        <taxon>Tracheophyta</taxon>
        <taxon>Spermatophyta</taxon>
        <taxon>Magnoliopsida</taxon>
        <taxon>Liliopsida</taxon>
        <taxon>Poales</taxon>
        <taxon>Poaceae</taxon>
        <taxon>BOP clade</taxon>
        <taxon>Pooideae</taxon>
        <taxon>Triticodae</taxon>
        <taxon>Triticeae</taxon>
        <taxon>Triticinae</taxon>
        <taxon>Aegilops</taxon>
    </lineage>
</organism>